<sequence>MPEPIANTLDLNAKQQADLAALQADVDKRLAEIFTSEQMEQFKTAGPPQGHGPGAGQHREGGPREGGPREGGPRQGGPRGGDGGGGRGSDRPDRPQRPQ</sequence>
<name>M5TVJ5_9BACT</name>
<dbReference type="EMBL" id="ANOH01000369">
    <property type="protein sequence ID" value="EMI53212.1"/>
    <property type="molecule type" value="Genomic_DNA"/>
</dbReference>
<feature type="region of interest" description="Disordered" evidence="1">
    <location>
        <begin position="35"/>
        <end position="99"/>
    </location>
</feature>
<protein>
    <submittedName>
        <fullName evidence="2">Uncharacterized protein</fullName>
    </submittedName>
</protein>
<keyword evidence="3" id="KW-1185">Reference proteome</keyword>
<feature type="compositionally biased region" description="Gly residues" evidence="1">
    <location>
        <begin position="73"/>
        <end position="87"/>
    </location>
</feature>
<feature type="compositionally biased region" description="Basic and acidic residues" evidence="1">
    <location>
        <begin position="57"/>
        <end position="72"/>
    </location>
</feature>
<accession>M5TVJ5</accession>
<dbReference type="AlphaFoldDB" id="M5TVJ5"/>
<dbReference type="PATRIC" id="fig|1263870.3.peg.5690"/>
<dbReference type="Proteomes" id="UP000011885">
    <property type="component" value="Unassembled WGS sequence"/>
</dbReference>
<proteinExistence type="predicted"/>
<evidence type="ECO:0000313" key="2">
    <source>
        <dbReference type="EMBL" id="EMI53212.1"/>
    </source>
</evidence>
<evidence type="ECO:0000256" key="1">
    <source>
        <dbReference type="SAM" id="MobiDB-lite"/>
    </source>
</evidence>
<evidence type="ECO:0000313" key="3">
    <source>
        <dbReference type="Proteomes" id="UP000011885"/>
    </source>
</evidence>
<organism evidence="2 3">
    <name type="scientific">Rhodopirellula sallentina SM41</name>
    <dbReference type="NCBI Taxonomy" id="1263870"/>
    <lineage>
        <taxon>Bacteria</taxon>
        <taxon>Pseudomonadati</taxon>
        <taxon>Planctomycetota</taxon>
        <taxon>Planctomycetia</taxon>
        <taxon>Pirellulales</taxon>
        <taxon>Pirellulaceae</taxon>
        <taxon>Rhodopirellula</taxon>
    </lineage>
</organism>
<gene>
    <name evidence="2" type="ORF">RSSM_05365</name>
</gene>
<reference evidence="2 3" key="1">
    <citation type="journal article" date="2013" name="Mar. Genomics">
        <title>Expression of sulfatases in Rhodopirellula baltica and the diversity of sulfatases in the genus Rhodopirellula.</title>
        <authorList>
            <person name="Wegner C.E."/>
            <person name="Richter-Heitmann T."/>
            <person name="Klindworth A."/>
            <person name="Klockow C."/>
            <person name="Richter M."/>
            <person name="Achstetter T."/>
            <person name="Glockner F.O."/>
            <person name="Harder J."/>
        </authorList>
    </citation>
    <scope>NUCLEOTIDE SEQUENCE [LARGE SCALE GENOMIC DNA]</scope>
    <source>
        <strain evidence="2 3">SM41</strain>
    </source>
</reference>
<feature type="compositionally biased region" description="Basic and acidic residues" evidence="1">
    <location>
        <begin position="88"/>
        <end position="99"/>
    </location>
</feature>
<comment type="caution">
    <text evidence="2">The sequence shown here is derived from an EMBL/GenBank/DDBJ whole genome shotgun (WGS) entry which is preliminary data.</text>
</comment>